<dbReference type="Pfam" id="PF00168">
    <property type="entry name" value="C2"/>
    <property type="match status" value="1"/>
</dbReference>
<dbReference type="SUPFAM" id="SSF49562">
    <property type="entry name" value="C2 domain (Calcium/lipid-binding domain, CaLB)"/>
    <property type="match status" value="1"/>
</dbReference>
<dbReference type="CDD" id="cd04051">
    <property type="entry name" value="C2_SRC2_like"/>
    <property type="match status" value="1"/>
</dbReference>
<dbReference type="PANTHER" id="PTHR32246:SF28">
    <property type="entry name" value="C2 DOMAIN-CONTAINING PROTEIN"/>
    <property type="match status" value="1"/>
</dbReference>
<dbReference type="Proteomes" id="UP000516437">
    <property type="component" value="Chromosome 7"/>
</dbReference>
<comment type="caution">
    <text evidence="2">The sequence shown here is derived from an EMBL/GenBank/DDBJ whole genome shotgun (WGS) entry which is preliminary data.</text>
</comment>
<dbReference type="OrthoDB" id="1068731at2759"/>
<dbReference type="EMBL" id="RXIC02000025">
    <property type="protein sequence ID" value="KAB1207683.1"/>
    <property type="molecule type" value="Genomic_DNA"/>
</dbReference>
<organism evidence="2 4">
    <name type="scientific">Morella rubra</name>
    <name type="common">Chinese bayberry</name>
    <dbReference type="NCBI Taxonomy" id="262757"/>
    <lineage>
        <taxon>Eukaryota</taxon>
        <taxon>Viridiplantae</taxon>
        <taxon>Streptophyta</taxon>
        <taxon>Embryophyta</taxon>
        <taxon>Tracheophyta</taxon>
        <taxon>Spermatophyta</taxon>
        <taxon>Magnoliopsida</taxon>
        <taxon>eudicotyledons</taxon>
        <taxon>Gunneridae</taxon>
        <taxon>Pentapetalae</taxon>
        <taxon>rosids</taxon>
        <taxon>fabids</taxon>
        <taxon>Fagales</taxon>
        <taxon>Myricaceae</taxon>
        <taxon>Morella</taxon>
    </lineage>
</organism>
<feature type="domain" description="C2" evidence="1">
    <location>
        <begin position="1"/>
        <end position="124"/>
    </location>
</feature>
<dbReference type="AlphaFoldDB" id="A0A6A1UMH6"/>
<dbReference type="GO" id="GO:0006952">
    <property type="term" value="P:defense response"/>
    <property type="evidence" value="ECO:0007669"/>
    <property type="project" value="InterPro"/>
</dbReference>
<reference evidence="2 4" key="2">
    <citation type="journal article" date="2019" name="Plant Biotechnol. J.">
        <title>The red bayberry genome and genetic basis of sex determination.</title>
        <authorList>
            <person name="Jia H.M."/>
            <person name="Jia H.J."/>
            <person name="Cai Q.L."/>
            <person name="Wang Y."/>
            <person name="Zhao H.B."/>
            <person name="Yang W.F."/>
            <person name="Wang G.Y."/>
            <person name="Li Y.H."/>
            <person name="Zhan D.L."/>
            <person name="Shen Y.T."/>
            <person name="Niu Q.F."/>
            <person name="Chang L."/>
            <person name="Qiu J."/>
            <person name="Zhao L."/>
            <person name="Xie H.B."/>
            <person name="Fu W.Y."/>
            <person name="Jin J."/>
            <person name="Li X.W."/>
            <person name="Jiao Y."/>
            <person name="Zhou C.C."/>
            <person name="Tu T."/>
            <person name="Chai C.Y."/>
            <person name="Gao J.L."/>
            <person name="Fan L.J."/>
            <person name="van de Weg E."/>
            <person name="Wang J.Y."/>
            <person name="Gao Z.S."/>
        </authorList>
    </citation>
    <scope>NUCLEOTIDE SEQUENCE [LARGE SCALE GENOMIC DNA]</scope>
    <source>
        <tissue evidence="2">Leaves</tissue>
    </source>
</reference>
<reference evidence="2" key="3">
    <citation type="submission" date="2019-09" db="EMBL/GenBank/DDBJ databases">
        <authorList>
            <person name="Gao Z."/>
        </authorList>
    </citation>
    <scope>NUCLEOTIDE SEQUENCE</scope>
    <source>
        <tissue evidence="2">Leaves</tissue>
    </source>
</reference>
<name>A0A6A1UMH6_9ROSI</name>
<dbReference type="Gene3D" id="2.60.40.150">
    <property type="entry name" value="C2 domain"/>
    <property type="match status" value="1"/>
</dbReference>
<keyword evidence="4" id="KW-1185">Reference proteome</keyword>
<dbReference type="InterPro" id="IPR044750">
    <property type="entry name" value="C2_SRC2/BAP"/>
</dbReference>
<evidence type="ECO:0000313" key="4">
    <source>
        <dbReference type="Proteomes" id="UP000516437"/>
    </source>
</evidence>
<reference evidence="2" key="1">
    <citation type="submission" date="2018-07" db="EMBL/GenBank/DDBJ databases">
        <authorList>
            <person name="Gao Z.-S."/>
            <person name="Jia H.-M."/>
            <person name="Jia H.-J."/>
            <person name="Cai Q.-L."/>
            <person name="Wang Y."/>
            <person name="Zhao H.-B."/>
        </authorList>
    </citation>
    <scope>NUCLEOTIDE SEQUENCE</scope>
    <source>
        <tissue evidence="2">Leaves</tissue>
    </source>
</reference>
<evidence type="ECO:0000313" key="3">
    <source>
        <dbReference type="EMBL" id="KAB1207683.1"/>
    </source>
</evidence>
<dbReference type="PANTHER" id="PTHR32246">
    <property type="entry name" value="INGRESSION PROTEIN FIC1"/>
    <property type="match status" value="1"/>
</dbReference>
<protein>
    <recommendedName>
        <fullName evidence="1">C2 domain-containing protein</fullName>
    </recommendedName>
</protein>
<gene>
    <name evidence="2" type="ORF">CJ030_MR0G000310</name>
    <name evidence="3" type="ORF">CJ030_MR7G000343</name>
</gene>
<evidence type="ECO:0000259" key="1">
    <source>
        <dbReference type="PROSITE" id="PS50004"/>
    </source>
</evidence>
<accession>A0A6A1UMH6</accession>
<dbReference type="EMBL" id="RXIC02000029">
    <property type="protein sequence ID" value="KAB1201694.1"/>
    <property type="molecule type" value="Genomic_DNA"/>
</dbReference>
<dbReference type="PROSITE" id="PS50004">
    <property type="entry name" value="C2"/>
    <property type="match status" value="1"/>
</dbReference>
<proteinExistence type="predicted"/>
<evidence type="ECO:0000313" key="2">
    <source>
        <dbReference type="EMBL" id="KAB1201694.1"/>
    </source>
</evidence>
<sequence length="276" mass="31520">MDYSSIELKVISARDLKCFNFFRRLSVYAVVSLFNDESKKKPEQERLQRQKTPVDRVGDGNPEWNHAIHFDLKEVPLLDDNCKQHLFLKFDLRSDVIGLGNRTIGKVQVPVFKDLIDGELNGTVRFLSYQVRTSDGKPNGVLNFSCKVNDGKTEKKKVETEYVKVNSSSGIHFSSDTEVHYPTLEAENQLSRDISYPSLDDVLSPSPRLTIPSPKKYHWIPGPCPTTPPSLLPHLPPAGEHGMRYHPCHSFPSAQIPVTYWYKPEWMGYRYTLSPN</sequence>
<dbReference type="InterPro" id="IPR035892">
    <property type="entry name" value="C2_domain_sf"/>
</dbReference>
<dbReference type="SMART" id="SM00239">
    <property type="entry name" value="C2"/>
    <property type="match status" value="1"/>
</dbReference>
<dbReference type="InterPro" id="IPR000008">
    <property type="entry name" value="C2_dom"/>
</dbReference>